<evidence type="ECO:0000259" key="4">
    <source>
        <dbReference type="PROSITE" id="PS01124"/>
    </source>
</evidence>
<dbReference type="GO" id="GO:0003700">
    <property type="term" value="F:DNA-binding transcription factor activity"/>
    <property type="evidence" value="ECO:0007669"/>
    <property type="project" value="InterPro"/>
</dbReference>
<protein>
    <submittedName>
        <fullName evidence="5">Helix-turn-helix transcriptional regulator</fullName>
    </submittedName>
</protein>
<keyword evidence="2" id="KW-0238">DNA-binding</keyword>
<dbReference type="PANTHER" id="PTHR46796:SF13">
    <property type="entry name" value="HTH-TYPE TRANSCRIPTIONAL ACTIVATOR RHAS"/>
    <property type="match status" value="1"/>
</dbReference>
<dbReference type="Gene3D" id="1.10.10.60">
    <property type="entry name" value="Homeodomain-like"/>
    <property type="match status" value="1"/>
</dbReference>
<dbReference type="Pfam" id="PF12833">
    <property type="entry name" value="HTH_18"/>
    <property type="match status" value="1"/>
</dbReference>
<dbReference type="EMBL" id="JAHESF010000057">
    <property type="protein sequence ID" value="MBT1701115.1"/>
    <property type="molecule type" value="Genomic_DNA"/>
</dbReference>
<keyword evidence="6" id="KW-1185">Reference proteome</keyword>
<keyword evidence="3" id="KW-0804">Transcription</keyword>
<dbReference type="RefSeq" id="WP_254169801.1">
    <property type="nucleotide sequence ID" value="NZ_JAHESF010000057.1"/>
</dbReference>
<dbReference type="InterPro" id="IPR018060">
    <property type="entry name" value="HTH_AraC"/>
</dbReference>
<comment type="caution">
    <text evidence="5">The sequence shown here is derived from an EMBL/GenBank/DDBJ whole genome shotgun (WGS) entry which is preliminary data.</text>
</comment>
<dbReference type="InterPro" id="IPR009057">
    <property type="entry name" value="Homeodomain-like_sf"/>
</dbReference>
<dbReference type="InterPro" id="IPR046532">
    <property type="entry name" value="DUF6597"/>
</dbReference>
<keyword evidence="1" id="KW-0805">Transcription regulation</keyword>
<feature type="domain" description="HTH araC/xylS-type" evidence="4">
    <location>
        <begin position="153"/>
        <end position="253"/>
    </location>
</feature>
<evidence type="ECO:0000313" key="5">
    <source>
        <dbReference type="EMBL" id="MBT1701115.1"/>
    </source>
</evidence>
<dbReference type="Pfam" id="PF20240">
    <property type="entry name" value="DUF6597"/>
    <property type="match status" value="1"/>
</dbReference>
<evidence type="ECO:0000256" key="3">
    <source>
        <dbReference type="ARBA" id="ARBA00023163"/>
    </source>
</evidence>
<dbReference type="PROSITE" id="PS01124">
    <property type="entry name" value="HTH_ARAC_FAMILY_2"/>
    <property type="match status" value="1"/>
</dbReference>
<dbReference type="Proteomes" id="UP001319200">
    <property type="component" value="Unassembled WGS sequence"/>
</dbReference>
<reference evidence="5 6" key="1">
    <citation type="submission" date="2021-05" db="EMBL/GenBank/DDBJ databases">
        <title>A Polyphasic approach of four new species of the genus Ohtaekwangia: Ohtaekwangia histidinii sp. nov., Ohtaekwangia cretensis sp. nov., Ohtaekwangia indiensis sp. nov., Ohtaekwangia reichenbachii sp. nov. from diverse environment.</title>
        <authorList>
            <person name="Octaviana S."/>
        </authorList>
    </citation>
    <scope>NUCLEOTIDE SEQUENCE [LARGE SCALE GENOMIC DNA]</scope>
    <source>
        <strain evidence="5 6">PWU4</strain>
    </source>
</reference>
<proteinExistence type="predicted"/>
<dbReference type="GO" id="GO:0043565">
    <property type="term" value="F:sequence-specific DNA binding"/>
    <property type="evidence" value="ECO:0007669"/>
    <property type="project" value="InterPro"/>
</dbReference>
<organism evidence="5 6">
    <name type="scientific">Chryseosolibacter histidini</name>
    <dbReference type="NCBI Taxonomy" id="2782349"/>
    <lineage>
        <taxon>Bacteria</taxon>
        <taxon>Pseudomonadati</taxon>
        <taxon>Bacteroidota</taxon>
        <taxon>Cytophagia</taxon>
        <taxon>Cytophagales</taxon>
        <taxon>Chryseotaleaceae</taxon>
        <taxon>Chryseosolibacter</taxon>
    </lineage>
</organism>
<dbReference type="SMART" id="SM00342">
    <property type="entry name" value="HTH_ARAC"/>
    <property type="match status" value="1"/>
</dbReference>
<dbReference type="SUPFAM" id="SSF46689">
    <property type="entry name" value="Homeodomain-like"/>
    <property type="match status" value="1"/>
</dbReference>
<evidence type="ECO:0000256" key="2">
    <source>
        <dbReference type="ARBA" id="ARBA00023125"/>
    </source>
</evidence>
<dbReference type="AlphaFoldDB" id="A0AAP2DRB6"/>
<gene>
    <name evidence="5" type="ORF">KK083_29755</name>
</gene>
<evidence type="ECO:0000313" key="6">
    <source>
        <dbReference type="Proteomes" id="UP001319200"/>
    </source>
</evidence>
<dbReference type="InterPro" id="IPR050204">
    <property type="entry name" value="AraC_XylS_family_regulators"/>
</dbReference>
<sequence>MEYSTFVPNPQLQHVVECYWIVEGSDTVTQKIIPDGSSELVFHFGDRYKVHRKGAPETLQSFAIAAGQLNKPIFLTPTGNSGVLGVKLRPLGMWRLLGCDMHLLTNETYALGDVLDRETEDLAEKIRSAGNNQERIRMVETFMLHRVKRKDPSAIEPLISEIHQHQGQVSISELSGKFKVSGRKVERLFLQQVGVSAKLYSRLVRFAHVYRLVQQPELTKAEATYLCGYFDQAHFNKEFREFTGENPESYFSQNHAFSNFFLNR</sequence>
<dbReference type="PANTHER" id="PTHR46796">
    <property type="entry name" value="HTH-TYPE TRANSCRIPTIONAL ACTIVATOR RHAS-RELATED"/>
    <property type="match status" value="1"/>
</dbReference>
<accession>A0AAP2DRB6</accession>
<name>A0AAP2DRB6_9BACT</name>
<evidence type="ECO:0000256" key="1">
    <source>
        <dbReference type="ARBA" id="ARBA00023015"/>
    </source>
</evidence>